<reference evidence="3 4" key="1">
    <citation type="submission" date="2019-03" db="EMBL/GenBank/DDBJ databases">
        <title>Root nodule microbial communities of legume samples collected from USA, Mexico and Botswana.</title>
        <authorList>
            <person name="Hirsch A."/>
        </authorList>
    </citation>
    <scope>NUCLEOTIDE SEQUENCE [LARGE SCALE GENOMIC DNA]</scope>
    <source>
        <strain evidence="3 4">55</strain>
    </source>
</reference>
<dbReference type="Gene3D" id="3.30.300.30">
    <property type="match status" value="1"/>
</dbReference>
<evidence type="ECO:0000259" key="1">
    <source>
        <dbReference type="Pfam" id="PF00501"/>
    </source>
</evidence>
<dbReference type="PROSITE" id="PS00455">
    <property type="entry name" value="AMP_BINDING"/>
    <property type="match status" value="1"/>
</dbReference>
<dbReference type="PANTHER" id="PTHR43767">
    <property type="entry name" value="LONG-CHAIN-FATTY-ACID--COA LIGASE"/>
    <property type="match status" value="1"/>
</dbReference>
<accession>A0A4R3ZUQ2</accession>
<dbReference type="Gene3D" id="3.40.50.12780">
    <property type="entry name" value="N-terminal domain of ligase-like"/>
    <property type="match status" value="1"/>
</dbReference>
<dbReference type="InterPro" id="IPR020845">
    <property type="entry name" value="AMP-binding_CS"/>
</dbReference>
<dbReference type="InterPro" id="IPR050237">
    <property type="entry name" value="ATP-dep_AMP-bd_enzyme"/>
</dbReference>
<dbReference type="Pfam" id="PF00501">
    <property type="entry name" value="AMP-binding"/>
    <property type="match status" value="1"/>
</dbReference>
<dbReference type="EMBL" id="SMCX01000008">
    <property type="protein sequence ID" value="TCW24191.1"/>
    <property type="molecule type" value="Genomic_DNA"/>
</dbReference>
<organism evidence="3 4">
    <name type="scientific">Dietzia cinnamea</name>
    <dbReference type="NCBI Taxonomy" id="321318"/>
    <lineage>
        <taxon>Bacteria</taxon>
        <taxon>Bacillati</taxon>
        <taxon>Actinomycetota</taxon>
        <taxon>Actinomycetes</taxon>
        <taxon>Mycobacteriales</taxon>
        <taxon>Dietziaceae</taxon>
        <taxon>Dietzia</taxon>
    </lineage>
</organism>
<evidence type="ECO:0000259" key="2">
    <source>
        <dbReference type="Pfam" id="PF13193"/>
    </source>
</evidence>
<evidence type="ECO:0000313" key="4">
    <source>
        <dbReference type="Proteomes" id="UP000295805"/>
    </source>
</evidence>
<feature type="domain" description="AMP-dependent synthetase/ligase" evidence="1">
    <location>
        <begin position="65"/>
        <end position="418"/>
    </location>
</feature>
<dbReference type="PANTHER" id="PTHR43767:SF1">
    <property type="entry name" value="NONRIBOSOMAL PEPTIDE SYNTHASE PES1 (EUROFUNG)-RELATED"/>
    <property type="match status" value="1"/>
</dbReference>
<evidence type="ECO:0000313" key="3">
    <source>
        <dbReference type="EMBL" id="TCW24191.1"/>
    </source>
</evidence>
<dbReference type="SUPFAM" id="SSF56801">
    <property type="entry name" value="Acetyl-CoA synthetase-like"/>
    <property type="match status" value="1"/>
</dbReference>
<dbReference type="InterPro" id="IPR000873">
    <property type="entry name" value="AMP-dep_synth/lig_dom"/>
</dbReference>
<dbReference type="InterPro" id="IPR042099">
    <property type="entry name" value="ANL_N_sf"/>
</dbReference>
<gene>
    <name evidence="3" type="ORF">EDD19_108127</name>
</gene>
<dbReference type="GO" id="GO:0016878">
    <property type="term" value="F:acid-thiol ligase activity"/>
    <property type="evidence" value="ECO:0007669"/>
    <property type="project" value="UniProtKB-ARBA"/>
</dbReference>
<dbReference type="AlphaFoldDB" id="A0A4R3ZUQ2"/>
<protein>
    <submittedName>
        <fullName evidence="3">Long-chain acyl-CoA synthetase</fullName>
    </submittedName>
</protein>
<proteinExistence type="predicted"/>
<dbReference type="Proteomes" id="UP000295805">
    <property type="component" value="Unassembled WGS sequence"/>
</dbReference>
<feature type="domain" description="AMP-binding enzyme C-terminal" evidence="2">
    <location>
        <begin position="477"/>
        <end position="555"/>
    </location>
</feature>
<dbReference type="InterPro" id="IPR025110">
    <property type="entry name" value="AMP-bd_C"/>
</dbReference>
<dbReference type="InterPro" id="IPR045851">
    <property type="entry name" value="AMP-bd_C_sf"/>
</dbReference>
<dbReference type="Pfam" id="PF13193">
    <property type="entry name" value="AMP-binding_C"/>
    <property type="match status" value="1"/>
</dbReference>
<name>A0A4R3ZUQ2_9ACTN</name>
<sequence>MTTRIIPPPAPGVWPSCAALGRSSDVVAITRSSVEGMTASAPSVPADAGILDPRTGEHVTSVYRIAQAEPGRTAVIEASGRQVIFGELADAAHGYARGLQALGLTAGDGIVLLAPNGIGFLEVYFAALEIGLYVAPANWHLTGPEVAYILENSGSTVFVADERFADVATAAASEAGLDPARCYAIGDVPGFRPLAELTAPAEGSDPLPRDRTLGAPMLYTSGTTGRPKGVRRPLTGASPDQVTVPNYYFFAGFGIEGSDNVHICGSPLYHTAVLNFVAISLNLGQAVVLMDKWTPEEMLRLIDAHGVTQSHMVPTQFSRLLELPEDVRATYDVSSLRTIVHGAAPCPQHVKQAMLDWWGPVLTEYYAGTEGGGCTITGEEWLRKPGSVGRPWRTTTLKILDDDGNEVPTGDTGNVYLQMHGSRFEYHQDAEKTAKTYVGDLFTMGDIGYVDEDGYLFLCDRKNDMIISGGVNIYPAEIEAEMTRHDAVRDAAVFGIPHADWGEEVKAVIELAEGYTESDELTAQILSDLSARLAKYKMPRSIDVVDELPRQANGKLMKRTLKDPYWA</sequence>
<comment type="caution">
    <text evidence="3">The sequence shown here is derived from an EMBL/GenBank/DDBJ whole genome shotgun (WGS) entry which is preliminary data.</text>
</comment>